<dbReference type="AlphaFoldDB" id="A0A6J4KPG0"/>
<proteinExistence type="predicted"/>
<name>A0A6J4KPG0_9BACT</name>
<reference evidence="2" key="1">
    <citation type="submission" date="2020-02" db="EMBL/GenBank/DDBJ databases">
        <authorList>
            <person name="Meier V. D."/>
        </authorList>
    </citation>
    <scope>NUCLEOTIDE SEQUENCE</scope>
    <source>
        <strain evidence="2">AVDCRST_MAG11</strain>
    </source>
</reference>
<feature type="compositionally biased region" description="Low complexity" evidence="1">
    <location>
        <begin position="208"/>
        <end position="217"/>
    </location>
</feature>
<accession>A0A6J4KPG0</accession>
<dbReference type="GO" id="GO:0016740">
    <property type="term" value="F:transferase activity"/>
    <property type="evidence" value="ECO:0007669"/>
    <property type="project" value="UniProtKB-KW"/>
</dbReference>
<feature type="compositionally biased region" description="Low complexity" evidence="1">
    <location>
        <begin position="143"/>
        <end position="155"/>
    </location>
</feature>
<organism evidence="2">
    <name type="scientific">uncultured Gemmatimonadaceae bacterium</name>
    <dbReference type="NCBI Taxonomy" id="246130"/>
    <lineage>
        <taxon>Bacteria</taxon>
        <taxon>Pseudomonadati</taxon>
        <taxon>Gemmatimonadota</taxon>
        <taxon>Gemmatimonadia</taxon>
        <taxon>Gemmatimonadales</taxon>
        <taxon>Gemmatimonadaceae</taxon>
        <taxon>environmental samples</taxon>
    </lineage>
</organism>
<sequence>DEPGEGLPAAVRELGLGRRRPRGAPGAGARARVPPAARARRGAGGRPRHPLLRVRAGARRAARAPAAHGPRLAQHHAGRVVLGPRRGDRRQLRGRALGAAAVRAGGRRGGGRLGVQRPRARGGGGAGDGGHPDPRGPGGARGAGVAAAGGRAAGDPLRRAPDAAQAARPRPARAFALPGAARAGRAADLRRLAAVGDLPRPPRRARGPARAGRGALRVRAERGGAGGPVARRPRLPLPVGARGVLHPAPRGVPLRRAGDRATGGGRPGGRGRRGAARGGRGPGGRRRAAAPRRLGHRAGGRVARARPRAARGLRPRPGRRRAAGAARARRRV</sequence>
<feature type="compositionally biased region" description="Low complexity" evidence="1">
    <location>
        <begin position="23"/>
        <end position="37"/>
    </location>
</feature>
<feature type="compositionally biased region" description="Low complexity" evidence="1">
    <location>
        <begin position="162"/>
        <end position="184"/>
    </location>
</feature>
<feature type="non-terminal residue" evidence="2">
    <location>
        <position position="1"/>
    </location>
</feature>
<evidence type="ECO:0000313" key="2">
    <source>
        <dbReference type="EMBL" id="CAA9311660.1"/>
    </source>
</evidence>
<feature type="compositionally biased region" description="Basic residues" evidence="1">
    <location>
        <begin position="38"/>
        <end position="62"/>
    </location>
</feature>
<feature type="compositionally biased region" description="Low complexity" evidence="1">
    <location>
        <begin position="94"/>
        <end position="104"/>
    </location>
</feature>
<dbReference type="EMBL" id="CADCTU010000344">
    <property type="protein sequence ID" value="CAA9311660.1"/>
    <property type="molecule type" value="Genomic_DNA"/>
</dbReference>
<gene>
    <name evidence="2" type="ORF">AVDCRST_MAG11-1536</name>
</gene>
<evidence type="ECO:0000256" key="1">
    <source>
        <dbReference type="SAM" id="MobiDB-lite"/>
    </source>
</evidence>
<feature type="region of interest" description="Disordered" evidence="1">
    <location>
        <begin position="1"/>
        <end position="332"/>
    </location>
</feature>
<feature type="non-terminal residue" evidence="2">
    <location>
        <position position="332"/>
    </location>
</feature>
<feature type="compositionally biased region" description="Basic residues" evidence="1">
    <location>
        <begin position="283"/>
        <end position="332"/>
    </location>
</feature>
<feature type="compositionally biased region" description="Low complexity" evidence="1">
    <location>
        <begin position="63"/>
        <end position="72"/>
    </location>
</feature>
<protein>
    <submittedName>
        <fullName evidence="2">Glycosyltransferase</fullName>
    </submittedName>
</protein>
<keyword evidence="2" id="KW-0808">Transferase</keyword>